<keyword evidence="10" id="KW-1185">Reference proteome</keyword>
<feature type="transmembrane region" description="Helical" evidence="7">
    <location>
        <begin position="220"/>
        <end position="241"/>
    </location>
</feature>
<evidence type="ECO:0000256" key="2">
    <source>
        <dbReference type="ARBA" id="ARBA00022448"/>
    </source>
</evidence>
<feature type="transmembrane region" description="Helical" evidence="7">
    <location>
        <begin position="324"/>
        <end position="343"/>
    </location>
</feature>
<evidence type="ECO:0000256" key="4">
    <source>
        <dbReference type="ARBA" id="ARBA00022989"/>
    </source>
</evidence>
<dbReference type="OrthoDB" id="6730379at2759"/>
<comment type="caution">
    <text evidence="9">The sequence shown here is derived from an EMBL/GenBank/DDBJ whole genome shotgun (WGS) entry which is preliminary data.</text>
</comment>
<dbReference type="GO" id="GO:0022857">
    <property type="term" value="F:transmembrane transporter activity"/>
    <property type="evidence" value="ECO:0007669"/>
    <property type="project" value="InterPro"/>
</dbReference>
<evidence type="ECO:0000256" key="7">
    <source>
        <dbReference type="SAM" id="Phobius"/>
    </source>
</evidence>
<keyword evidence="2" id="KW-0813">Transport</keyword>
<keyword evidence="5 7" id="KW-0472">Membrane</keyword>
<dbReference type="PANTHER" id="PTHR43791:SF40">
    <property type="entry name" value="THIAMINE PATHWAY TRANSPORTER THI73"/>
    <property type="match status" value="1"/>
</dbReference>
<protein>
    <submittedName>
        <fullName evidence="9">MFS general substrate transporter</fullName>
    </submittedName>
</protein>
<feature type="transmembrane region" description="Helical" evidence="7">
    <location>
        <begin position="57"/>
        <end position="74"/>
    </location>
</feature>
<accession>A0A9P4ULV1</accession>
<feature type="transmembrane region" description="Helical" evidence="7">
    <location>
        <begin position="386"/>
        <end position="404"/>
    </location>
</feature>
<evidence type="ECO:0000313" key="10">
    <source>
        <dbReference type="Proteomes" id="UP000799441"/>
    </source>
</evidence>
<feature type="domain" description="Major facilitator superfamily (MFS) profile" evidence="8">
    <location>
        <begin position="61"/>
        <end position="504"/>
    </location>
</feature>
<dbReference type="GO" id="GO:0016020">
    <property type="term" value="C:membrane"/>
    <property type="evidence" value="ECO:0007669"/>
    <property type="project" value="UniProtKB-SubCell"/>
</dbReference>
<evidence type="ECO:0000256" key="3">
    <source>
        <dbReference type="ARBA" id="ARBA00022692"/>
    </source>
</evidence>
<comment type="subcellular location">
    <subcellularLocation>
        <location evidence="1">Membrane</location>
        <topology evidence="1">Multi-pass membrane protein</topology>
    </subcellularLocation>
</comment>
<dbReference type="EMBL" id="MU003798">
    <property type="protein sequence ID" value="KAF2720537.1"/>
    <property type="molecule type" value="Genomic_DNA"/>
</dbReference>
<evidence type="ECO:0000259" key="8">
    <source>
        <dbReference type="PROSITE" id="PS50850"/>
    </source>
</evidence>
<dbReference type="PANTHER" id="PTHR43791">
    <property type="entry name" value="PERMEASE-RELATED"/>
    <property type="match status" value="1"/>
</dbReference>
<feature type="transmembrane region" description="Helical" evidence="7">
    <location>
        <begin position="156"/>
        <end position="177"/>
    </location>
</feature>
<dbReference type="InterPro" id="IPR011701">
    <property type="entry name" value="MFS"/>
</dbReference>
<keyword evidence="3 7" id="KW-0812">Transmembrane</keyword>
<feature type="transmembrane region" description="Helical" evidence="7">
    <location>
        <begin position="189"/>
        <end position="208"/>
    </location>
</feature>
<organism evidence="9 10">
    <name type="scientific">Polychaeton citri CBS 116435</name>
    <dbReference type="NCBI Taxonomy" id="1314669"/>
    <lineage>
        <taxon>Eukaryota</taxon>
        <taxon>Fungi</taxon>
        <taxon>Dikarya</taxon>
        <taxon>Ascomycota</taxon>
        <taxon>Pezizomycotina</taxon>
        <taxon>Dothideomycetes</taxon>
        <taxon>Dothideomycetidae</taxon>
        <taxon>Capnodiales</taxon>
        <taxon>Capnodiaceae</taxon>
        <taxon>Polychaeton</taxon>
    </lineage>
</organism>
<feature type="transmembrane region" description="Helical" evidence="7">
    <location>
        <begin position="128"/>
        <end position="150"/>
    </location>
</feature>
<evidence type="ECO:0000256" key="5">
    <source>
        <dbReference type="ARBA" id="ARBA00023136"/>
    </source>
</evidence>
<dbReference type="PROSITE" id="PS50850">
    <property type="entry name" value="MFS"/>
    <property type="match status" value="1"/>
</dbReference>
<feature type="transmembrane region" description="Helical" evidence="7">
    <location>
        <begin position="446"/>
        <end position="467"/>
    </location>
</feature>
<feature type="transmembrane region" description="Helical" evidence="7">
    <location>
        <begin position="98"/>
        <end position="116"/>
    </location>
</feature>
<evidence type="ECO:0000313" key="9">
    <source>
        <dbReference type="EMBL" id="KAF2720537.1"/>
    </source>
</evidence>
<dbReference type="SUPFAM" id="SSF103473">
    <property type="entry name" value="MFS general substrate transporter"/>
    <property type="match status" value="1"/>
</dbReference>
<dbReference type="InterPro" id="IPR020846">
    <property type="entry name" value="MFS_dom"/>
</dbReference>
<comment type="similarity">
    <text evidence="6">Belongs to the major facilitator superfamily. Allantoate permease family.</text>
</comment>
<proteinExistence type="inferred from homology"/>
<dbReference type="Proteomes" id="UP000799441">
    <property type="component" value="Unassembled WGS sequence"/>
</dbReference>
<dbReference type="Gene3D" id="1.20.1250.20">
    <property type="entry name" value="MFS general substrate transporter like domains"/>
    <property type="match status" value="2"/>
</dbReference>
<name>A0A9P4ULV1_9PEZI</name>
<gene>
    <name evidence="9" type="ORF">K431DRAFT_226130</name>
</gene>
<evidence type="ECO:0000256" key="6">
    <source>
        <dbReference type="ARBA" id="ARBA00037968"/>
    </source>
</evidence>
<feature type="transmembrane region" description="Helical" evidence="7">
    <location>
        <begin position="289"/>
        <end position="312"/>
    </location>
</feature>
<evidence type="ECO:0000256" key="1">
    <source>
        <dbReference type="ARBA" id="ARBA00004141"/>
    </source>
</evidence>
<sequence>MADTKVATLVYRSNSCGVAQSEKTGFHNGDKALDFLHSEALVGEAESIDERKLVRKIGLMIMPLMFCCYLLQYLDKSLLNYAAVMDIREDVGLDTEQYGTLSLLFYVAFLVFELPHAYMMQRLPTAKYLGSMVCAWGVVVACTSACNSYGSLVAVRFLLGMFESAISPSLILITSMWYRRHEQPWRVGIWYIGVGCAGIVGSLMSFGFQHYHGTTFTSWQIMFLVIGLVTISMGVLVILLLPDNPMSSRLSHAERVAAVERLRENQTGVENTKFKPYQVWHCLTDPQTYLLFIIVTAASVPNGAVGSFQSILISSFGFSDEETALLQIPGGVIAVISVLLATWSAGHFNARGINIILWSAIGGLLGGSLLAFLPESNQAGKLAGNYLTHVVGSFLPCAYSFSAANQAGHTKKVTMNAIVLMAFCLGNILGPLTFRDSDAPLYVPAKITIVAVDSVAITATVVLLGYYRWENARREKEASGREHKRDVEFADLTDRENREFTYRY</sequence>
<reference evidence="9" key="1">
    <citation type="journal article" date="2020" name="Stud. Mycol.">
        <title>101 Dothideomycetes genomes: a test case for predicting lifestyles and emergence of pathogens.</title>
        <authorList>
            <person name="Haridas S."/>
            <person name="Albert R."/>
            <person name="Binder M."/>
            <person name="Bloem J."/>
            <person name="Labutti K."/>
            <person name="Salamov A."/>
            <person name="Andreopoulos B."/>
            <person name="Baker S."/>
            <person name="Barry K."/>
            <person name="Bills G."/>
            <person name="Bluhm B."/>
            <person name="Cannon C."/>
            <person name="Castanera R."/>
            <person name="Culley D."/>
            <person name="Daum C."/>
            <person name="Ezra D."/>
            <person name="Gonzalez J."/>
            <person name="Henrissat B."/>
            <person name="Kuo A."/>
            <person name="Liang C."/>
            <person name="Lipzen A."/>
            <person name="Lutzoni F."/>
            <person name="Magnuson J."/>
            <person name="Mondo S."/>
            <person name="Nolan M."/>
            <person name="Ohm R."/>
            <person name="Pangilinan J."/>
            <person name="Park H.-J."/>
            <person name="Ramirez L."/>
            <person name="Alfaro M."/>
            <person name="Sun H."/>
            <person name="Tritt A."/>
            <person name="Yoshinaga Y."/>
            <person name="Zwiers L.-H."/>
            <person name="Turgeon B."/>
            <person name="Goodwin S."/>
            <person name="Spatafora J."/>
            <person name="Crous P."/>
            <person name="Grigoriev I."/>
        </authorList>
    </citation>
    <scope>NUCLEOTIDE SEQUENCE</scope>
    <source>
        <strain evidence="9">CBS 116435</strain>
    </source>
</reference>
<feature type="transmembrane region" description="Helical" evidence="7">
    <location>
        <begin position="416"/>
        <end position="434"/>
    </location>
</feature>
<dbReference type="FunFam" id="1.20.1250.20:FF:000064">
    <property type="entry name" value="MFS allantoate transporter"/>
    <property type="match status" value="1"/>
</dbReference>
<dbReference type="AlphaFoldDB" id="A0A9P4ULV1"/>
<dbReference type="Pfam" id="PF07690">
    <property type="entry name" value="MFS_1"/>
    <property type="match status" value="1"/>
</dbReference>
<keyword evidence="4 7" id="KW-1133">Transmembrane helix</keyword>
<dbReference type="InterPro" id="IPR036259">
    <property type="entry name" value="MFS_trans_sf"/>
</dbReference>
<feature type="transmembrane region" description="Helical" evidence="7">
    <location>
        <begin position="355"/>
        <end position="374"/>
    </location>
</feature>